<dbReference type="PANTHER" id="PTHR23427:SF2">
    <property type="entry name" value="SURFEIT LOCUS PROTEIN 1"/>
    <property type="match status" value="1"/>
</dbReference>
<dbReference type="PANTHER" id="PTHR23427">
    <property type="entry name" value="SURFEIT LOCUS PROTEIN"/>
    <property type="match status" value="1"/>
</dbReference>
<dbReference type="CDD" id="cd06662">
    <property type="entry name" value="SURF1"/>
    <property type="match status" value="1"/>
</dbReference>
<dbReference type="GO" id="GO:0005886">
    <property type="term" value="C:plasma membrane"/>
    <property type="evidence" value="ECO:0007669"/>
    <property type="project" value="UniProtKB-SubCell"/>
</dbReference>
<comment type="similarity">
    <text evidence="2 6">Belongs to the SURF1 family.</text>
</comment>
<keyword evidence="3 6" id="KW-0812">Transmembrane</keyword>
<accession>A0A1H9VNW6</accession>
<keyword evidence="9" id="KW-1185">Reference proteome</keyword>
<evidence type="ECO:0000256" key="4">
    <source>
        <dbReference type="ARBA" id="ARBA00022989"/>
    </source>
</evidence>
<evidence type="ECO:0000256" key="6">
    <source>
        <dbReference type="RuleBase" id="RU363076"/>
    </source>
</evidence>
<dbReference type="EMBL" id="FOGQ01000013">
    <property type="protein sequence ID" value="SES23375.1"/>
    <property type="molecule type" value="Genomic_DNA"/>
</dbReference>
<keyword evidence="5 6" id="KW-0472">Membrane</keyword>
<organism evidence="8 9">
    <name type="scientific">Corynebacterium cystitidis DSM 20524</name>
    <dbReference type="NCBI Taxonomy" id="1121357"/>
    <lineage>
        <taxon>Bacteria</taxon>
        <taxon>Bacillati</taxon>
        <taxon>Actinomycetota</taxon>
        <taxon>Actinomycetes</taxon>
        <taxon>Mycobacteriales</taxon>
        <taxon>Corynebacteriaceae</taxon>
        <taxon>Corynebacterium</taxon>
    </lineage>
</organism>
<evidence type="ECO:0000256" key="2">
    <source>
        <dbReference type="ARBA" id="ARBA00007165"/>
    </source>
</evidence>
<keyword evidence="4 6" id="KW-1133">Transmembrane helix</keyword>
<evidence type="ECO:0000256" key="7">
    <source>
        <dbReference type="SAM" id="MobiDB-lite"/>
    </source>
</evidence>
<dbReference type="Pfam" id="PF02104">
    <property type="entry name" value="SURF1"/>
    <property type="match status" value="1"/>
</dbReference>
<dbReference type="InterPro" id="IPR002994">
    <property type="entry name" value="Surf1/Shy1"/>
</dbReference>
<gene>
    <name evidence="8" type="ORF">SAMN05661109_02331</name>
</gene>
<dbReference type="RefSeq" id="WP_197697208.1">
    <property type="nucleotide sequence ID" value="NZ_CP047199.1"/>
</dbReference>
<reference evidence="9" key="1">
    <citation type="submission" date="2016-10" db="EMBL/GenBank/DDBJ databases">
        <authorList>
            <person name="Varghese N."/>
            <person name="Submissions S."/>
        </authorList>
    </citation>
    <scope>NUCLEOTIDE SEQUENCE [LARGE SCALE GENOMIC DNA]</scope>
    <source>
        <strain evidence="9">DSM 20524</strain>
    </source>
</reference>
<feature type="transmembrane region" description="Helical" evidence="6">
    <location>
        <begin position="230"/>
        <end position="249"/>
    </location>
</feature>
<evidence type="ECO:0000256" key="3">
    <source>
        <dbReference type="ARBA" id="ARBA00022692"/>
    </source>
</evidence>
<dbReference type="InterPro" id="IPR045214">
    <property type="entry name" value="Surf1/Surf4"/>
</dbReference>
<feature type="compositionally biased region" description="Basic and acidic residues" evidence="7">
    <location>
        <begin position="304"/>
        <end position="324"/>
    </location>
</feature>
<name>A0A1H9VNW6_9CORY</name>
<evidence type="ECO:0000313" key="8">
    <source>
        <dbReference type="EMBL" id="SES23375.1"/>
    </source>
</evidence>
<sequence length="324" mass="36458">MTTVKSSTRKATQQSWWRKFFTPGWIFTAVLIVLFSYLAFTFLAPWQLGKDDAIVERNNRIEQAFEVDPVPVSEVVNPDGTYDRADEWTRVTLAGRYLPQAEVLLRLRPVDSVPAFQSLVPFLLNSGQAILVNRGWVRAIDGTKVSPIAPPPTGQVTLTGLVRVDEGVHPKPPLESEDFQQVHSINTGQISEITGVDLAEPWVMLTDEQPGVLTPLPLPMLERGNHLSYGLQWIAFGIMAPLGLLYFIWAELKERRRVREEDDELAAAESTSRIDDTAQPDPPPPEGVSVTTTSSAQAQRMRNRYGDSRRNLWARNTDRDEERI</sequence>
<feature type="transmembrane region" description="Helical" evidence="6">
    <location>
        <begin position="20"/>
        <end position="40"/>
    </location>
</feature>
<evidence type="ECO:0000256" key="1">
    <source>
        <dbReference type="ARBA" id="ARBA00004370"/>
    </source>
</evidence>
<keyword evidence="6" id="KW-1003">Cell membrane</keyword>
<evidence type="ECO:0000256" key="5">
    <source>
        <dbReference type="ARBA" id="ARBA00023136"/>
    </source>
</evidence>
<proteinExistence type="inferred from homology"/>
<protein>
    <recommendedName>
        <fullName evidence="6">SURF1-like protein</fullName>
    </recommendedName>
</protein>
<feature type="compositionally biased region" description="Polar residues" evidence="7">
    <location>
        <begin position="289"/>
        <end position="300"/>
    </location>
</feature>
<comment type="subcellular location">
    <subcellularLocation>
        <location evidence="6">Cell membrane</location>
        <topology evidence="6">Multi-pass membrane protein</topology>
    </subcellularLocation>
    <subcellularLocation>
        <location evidence="1">Membrane</location>
    </subcellularLocation>
</comment>
<dbReference type="Proteomes" id="UP000198929">
    <property type="component" value="Unassembled WGS sequence"/>
</dbReference>
<dbReference type="AlphaFoldDB" id="A0A1H9VNW6"/>
<evidence type="ECO:0000313" key="9">
    <source>
        <dbReference type="Proteomes" id="UP000198929"/>
    </source>
</evidence>
<dbReference type="PROSITE" id="PS50895">
    <property type="entry name" value="SURF1"/>
    <property type="match status" value="1"/>
</dbReference>
<feature type="region of interest" description="Disordered" evidence="7">
    <location>
        <begin position="263"/>
        <end position="324"/>
    </location>
</feature>
<dbReference type="STRING" id="1121357.SAMN05661109_02331"/>